<evidence type="ECO:0000313" key="4">
    <source>
        <dbReference type="Proteomes" id="UP000828390"/>
    </source>
</evidence>
<dbReference type="EMBL" id="JAIWYP010000007">
    <property type="protein sequence ID" value="KAH3797489.1"/>
    <property type="molecule type" value="Genomic_DNA"/>
</dbReference>
<dbReference type="Proteomes" id="UP000828390">
    <property type="component" value="Unassembled WGS sequence"/>
</dbReference>
<dbReference type="AlphaFoldDB" id="A0A9D4FGW6"/>
<name>A0A9D4FGW6_DREPO</name>
<feature type="chain" id="PRO_5038723682" evidence="2">
    <location>
        <begin position="18"/>
        <end position="261"/>
    </location>
</feature>
<reference evidence="3" key="2">
    <citation type="submission" date="2020-11" db="EMBL/GenBank/DDBJ databases">
        <authorList>
            <person name="McCartney M.A."/>
            <person name="Auch B."/>
            <person name="Kono T."/>
            <person name="Mallez S."/>
            <person name="Becker A."/>
            <person name="Gohl D.M."/>
            <person name="Silverstein K.A.T."/>
            <person name="Koren S."/>
            <person name="Bechman K.B."/>
            <person name="Herman A."/>
            <person name="Abrahante J.E."/>
            <person name="Garbe J."/>
        </authorList>
    </citation>
    <scope>NUCLEOTIDE SEQUENCE</scope>
    <source>
        <strain evidence="3">Duluth1</strain>
        <tissue evidence="3">Whole animal</tissue>
    </source>
</reference>
<feature type="signal peptide" evidence="2">
    <location>
        <begin position="1"/>
        <end position="17"/>
    </location>
</feature>
<reference evidence="3" key="1">
    <citation type="journal article" date="2019" name="bioRxiv">
        <title>The Genome of the Zebra Mussel, Dreissena polymorpha: A Resource for Invasive Species Research.</title>
        <authorList>
            <person name="McCartney M.A."/>
            <person name="Auch B."/>
            <person name="Kono T."/>
            <person name="Mallez S."/>
            <person name="Zhang Y."/>
            <person name="Obille A."/>
            <person name="Becker A."/>
            <person name="Abrahante J.E."/>
            <person name="Garbe J."/>
            <person name="Badalamenti J.P."/>
            <person name="Herman A."/>
            <person name="Mangelson H."/>
            <person name="Liachko I."/>
            <person name="Sullivan S."/>
            <person name="Sone E.D."/>
            <person name="Koren S."/>
            <person name="Silverstein K.A.T."/>
            <person name="Beckman K.B."/>
            <person name="Gohl D.M."/>
        </authorList>
    </citation>
    <scope>NUCLEOTIDE SEQUENCE</scope>
    <source>
        <strain evidence="3">Duluth1</strain>
        <tissue evidence="3">Whole animal</tissue>
    </source>
</reference>
<evidence type="ECO:0000313" key="3">
    <source>
        <dbReference type="EMBL" id="KAH3797489.1"/>
    </source>
</evidence>
<sequence>MHVFLVLVVCQVVLCQAQNQTTTSGPMNTTSPTTTSGLKTTIIPTTTSVLETTNIPTTTSDLKTTIIPTTTIVPMTTIIPTTTPPSPTTTTCIPPTPPSVLTDGEGNKYQIVYSQGENMKIYNGSNLVLSVVNSGGLIIEIPAGRDVCIIRDPNAMGDCFDEVSYTGPLSSAAEVACRRKIVVKQIARKCENEAESTRAARAIVANVFLKCCVWIRYPCYPICVYKLHCGKWVCVLRIWKMCQVRFCISGWTGPFVLPGSG</sequence>
<feature type="region of interest" description="Disordered" evidence="1">
    <location>
        <begin position="77"/>
        <end position="99"/>
    </location>
</feature>
<protein>
    <submittedName>
        <fullName evidence="3">Uncharacterized protein</fullName>
    </submittedName>
</protein>
<gene>
    <name evidence="3" type="ORF">DPMN_151070</name>
</gene>
<organism evidence="3 4">
    <name type="scientific">Dreissena polymorpha</name>
    <name type="common">Zebra mussel</name>
    <name type="synonym">Mytilus polymorpha</name>
    <dbReference type="NCBI Taxonomy" id="45954"/>
    <lineage>
        <taxon>Eukaryota</taxon>
        <taxon>Metazoa</taxon>
        <taxon>Spiralia</taxon>
        <taxon>Lophotrochozoa</taxon>
        <taxon>Mollusca</taxon>
        <taxon>Bivalvia</taxon>
        <taxon>Autobranchia</taxon>
        <taxon>Heteroconchia</taxon>
        <taxon>Euheterodonta</taxon>
        <taxon>Imparidentia</taxon>
        <taxon>Neoheterodontei</taxon>
        <taxon>Myida</taxon>
        <taxon>Dreissenoidea</taxon>
        <taxon>Dreissenidae</taxon>
        <taxon>Dreissena</taxon>
    </lineage>
</organism>
<evidence type="ECO:0000256" key="2">
    <source>
        <dbReference type="SAM" id="SignalP"/>
    </source>
</evidence>
<keyword evidence="4" id="KW-1185">Reference proteome</keyword>
<evidence type="ECO:0000256" key="1">
    <source>
        <dbReference type="SAM" id="MobiDB-lite"/>
    </source>
</evidence>
<proteinExistence type="predicted"/>
<comment type="caution">
    <text evidence="3">The sequence shown here is derived from an EMBL/GenBank/DDBJ whole genome shotgun (WGS) entry which is preliminary data.</text>
</comment>
<keyword evidence="2" id="KW-0732">Signal</keyword>
<accession>A0A9D4FGW6</accession>